<dbReference type="Proteomes" id="UP000001849">
    <property type="component" value="Segment"/>
</dbReference>
<name>B5LJG6_9CAUD</name>
<dbReference type="GeneID" id="6920898"/>
<dbReference type="RefSeq" id="YP_002225073.1">
    <property type="nucleotide sequence ID" value="NC_011273.1"/>
</dbReference>
<reference evidence="1 2" key="1">
    <citation type="submission" date="2008-06" db="EMBL/GenBank/DDBJ databases">
        <authorList>
            <person name="Smith A.L."/>
            <person name="Paladin E.C."/>
            <person name="Jacobs-Sera D."/>
            <person name="Hendirx R.W."/>
            <person name="Hatfull G.F."/>
        </authorList>
    </citation>
    <scope>NUCLEOTIDE SEQUENCE [LARGE SCALE GENOMIC DNA]</scope>
</reference>
<protein>
    <submittedName>
        <fullName evidence="1">Uncharacterized protein</fullName>
    </submittedName>
</protein>
<proteinExistence type="predicted"/>
<dbReference type="KEGG" id="vg:6920898"/>
<sequence length="135" mass="15616">MPDTDPSFYVTLKFQKGALDTTDGRSGYRYKPGARMYPTKQPASAMRRRWLGEGYDVRLARVWIDEDGQPHIEYCDQDDNIKPVCRATRTRQRSYPPGTTYVDRLCVLDADHGGRHCTTRQRTRYNEFDADGETS</sequence>
<accession>B5LJG6</accession>
<evidence type="ECO:0000313" key="1">
    <source>
        <dbReference type="EMBL" id="ACH62163.1"/>
    </source>
</evidence>
<dbReference type="EMBL" id="EU826466">
    <property type="protein sequence ID" value="ACH62163.1"/>
    <property type="molecule type" value="Genomic_DNA"/>
</dbReference>
<organism evidence="1 2">
    <name type="scientific">Mycobacterium phage Myrna</name>
    <dbReference type="NCBI Taxonomy" id="546805"/>
    <lineage>
        <taxon>Viruses</taxon>
        <taxon>Duplodnaviria</taxon>
        <taxon>Heunggongvirae</taxon>
        <taxon>Uroviricota</taxon>
        <taxon>Caudoviricetes</taxon>
        <taxon>Ceeclamvirinae</taxon>
        <taxon>Myrnavirus</taxon>
        <taxon>Myrnavirus myrna</taxon>
    </lineage>
</organism>
<evidence type="ECO:0000313" key="2">
    <source>
        <dbReference type="Proteomes" id="UP000001849"/>
    </source>
</evidence>
<keyword evidence="2" id="KW-1185">Reference proteome</keyword>
<gene>
    <name evidence="1" type="primary">194</name>
    <name evidence="1" type="ORF">MYRNA_194</name>
</gene>